<dbReference type="Proteomes" id="UP000799302">
    <property type="component" value="Unassembled WGS sequence"/>
</dbReference>
<reference evidence="8" key="1">
    <citation type="journal article" date="2020" name="Stud. Mycol.">
        <title>101 Dothideomycetes genomes: a test case for predicting lifestyles and emergence of pathogens.</title>
        <authorList>
            <person name="Haridas S."/>
            <person name="Albert R."/>
            <person name="Binder M."/>
            <person name="Bloem J."/>
            <person name="Labutti K."/>
            <person name="Salamov A."/>
            <person name="Andreopoulos B."/>
            <person name="Baker S."/>
            <person name="Barry K."/>
            <person name="Bills G."/>
            <person name="Bluhm B."/>
            <person name="Cannon C."/>
            <person name="Castanera R."/>
            <person name="Culley D."/>
            <person name="Daum C."/>
            <person name="Ezra D."/>
            <person name="Gonzalez J."/>
            <person name="Henrissat B."/>
            <person name="Kuo A."/>
            <person name="Liang C."/>
            <person name="Lipzen A."/>
            <person name="Lutzoni F."/>
            <person name="Magnuson J."/>
            <person name="Mondo S."/>
            <person name="Nolan M."/>
            <person name="Ohm R."/>
            <person name="Pangilinan J."/>
            <person name="Park H.-J."/>
            <person name="Ramirez L."/>
            <person name="Alfaro M."/>
            <person name="Sun H."/>
            <person name="Tritt A."/>
            <person name="Yoshinaga Y."/>
            <person name="Zwiers L.-H."/>
            <person name="Turgeon B."/>
            <person name="Goodwin S."/>
            <person name="Spatafora J."/>
            <person name="Crous P."/>
            <person name="Grigoriev I."/>
        </authorList>
    </citation>
    <scope>NUCLEOTIDE SEQUENCE</scope>
    <source>
        <strain evidence="8">CBS 115976</strain>
    </source>
</reference>
<dbReference type="SUPFAM" id="SSF143865">
    <property type="entry name" value="CorA soluble domain-like"/>
    <property type="match status" value="1"/>
</dbReference>
<feature type="compositionally biased region" description="Basic and acidic residues" evidence="6">
    <location>
        <begin position="183"/>
        <end position="197"/>
    </location>
</feature>
<feature type="compositionally biased region" description="Polar residues" evidence="6">
    <location>
        <begin position="446"/>
        <end position="461"/>
    </location>
</feature>
<protein>
    <submittedName>
        <fullName evidence="8">Cora-domain-containing protein</fullName>
    </submittedName>
</protein>
<dbReference type="FunFam" id="1.20.58.340:FF:000008">
    <property type="entry name" value="CorA family metal ion transporter"/>
    <property type="match status" value="1"/>
</dbReference>
<feature type="compositionally biased region" description="Low complexity" evidence="6">
    <location>
        <begin position="80"/>
        <end position="90"/>
    </location>
</feature>
<evidence type="ECO:0000256" key="1">
    <source>
        <dbReference type="ARBA" id="ARBA00004141"/>
    </source>
</evidence>
<evidence type="ECO:0000256" key="4">
    <source>
        <dbReference type="ARBA" id="ARBA00022989"/>
    </source>
</evidence>
<dbReference type="Pfam" id="PF01544">
    <property type="entry name" value="CorA"/>
    <property type="match status" value="2"/>
</dbReference>
<gene>
    <name evidence="8" type="ORF">BT63DRAFT_210123</name>
</gene>
<feature type="transmembrane region" description="Helical" evidence="7">
    <location>
        <begin position="810"/>
        <end position="831"/>
    </location>
</feature>
<dbReference type="GO" id="GO:0015095">
    <property type="term" value="F:magnesium ion transmembrane transporter activity"/>
    <property type="evidence" value="ECO:0007669"/>
    <property type="project" value="InterPro"/>
</dbReference>
<keyword evidence="4 7" id="KW-1133">Transmembrane helix</keyword>
<dbReference type="GO" id="GO:0000329">
    <property type="term" value="C:fungal-type vacuole membrane"/>
    <property type="evidence" value="ECO:0007669"/>
    <property type="project" value="TreeGrafter"/>
</dbReference>
<feature type="compositionally biased region" description="Polar residues" evidence="6">
    <location>
        <begin position="166"/>
        <end position="181"/>
    </location>
</feature>
<organism evidence="8 9">
    <name type="scientific">Microthyrium microscopicum</name>
    <dbReference type="NCBI Taxonomy" id="703497"/>
    <lineage>
        <taxon>Eukaryota</taxon>
        <taxon>Fungi</taxon>
        <taxon>Dikarya</taxon>
        <taxon>Ascomycota</taxon>
        <taxon>Pezizomycotina</taxon>
        <taxon>Dothideomycetes</taxon>
        <taxon>Dothideomycetes incertae sedis</taxon>
        <taxon>Microthyriales</taxon>
        <taxon>Microthyriaceae</taxon>
        <taxon>Microthyrium</taxon>
    </lineage>
</organism>
<keyword evidence="9" id="KW-1185">Reference proteome</keyword>
<evidence type="ECO:0000256" key="2">
    <source>
        <dbReference type="ARBA" id="ARBA00009765"/>
    </source>
</evidence>
<dbReference type="PANTHER" id="PTHR21535:SF51">
    <property type="entry name" value="MANGANESE RESISTANCE PROTEIN MNR2"/>
    <property type="match status" value="1"/>
</dbReference>
<feature type="compositionally biased region" description="Polar residues" evidence="6">
    <location>
        <begin position="112"/>
        <end position="136"/>
    </location>
</feature>
<dbReference type="InterPro" id="IPR044089">
    <property type="entry name" value="Alr1-like"/>
</dbReference>
<dbReference type="InterPro" id="IPR045861">
    <property type="entry name" value="CorA_cytoplasmic_dom"/>
</dbReference>
<keyword evidence="5 7" id="KW-0472">Membrane</keyword>
<evidence type="ECO:0000256" key="6">
    <source>
        <dbReference type="SAM" id="MobiDB-lite"/>
    </source>
</evidence>
<evidence type="ECO:0000256" key="5">
    <source>
        <dbReference type="ARBA" id="ARBA00023136"/>
    </source>
</evidence>
<dbReference type="EMBL" id="MU004233">
    <property type="protein sequence ID" value="KAF2671192.1"/>
    <property type="molecule type" value="Genomic_DNA"/>
</dbReference>
<feature type="region of interest" description="Disordered" evidence="6">
    <location>
        <begin position="286"/>
        <end position="305"/>
    </location>
</feature>
<evidence type="ECO:0000313" key="8">
    <source>
        <dbReference type="EMBL" id="KAF2671192.1"/>
    </source>
</evidence>
<dbReference type="InterPro" id="IPR045863">
    <property type="entry name" value="CorA_TM1_TM2"/>
</dbReference>
<feature type="region of interest" description="Disordered" evidence="6">
    <location>
        <begin position="402"/>
        <end position="474"/>
    </location>
</feature>
<feature type="transmembrane region" description="Helical" evidence="7">
    <location>
        <begin position="777"/>
        <end position="798"/>
    </location>
</feature>
<comment type="subcellular location">
    <subcellularLocation>
        <location evidence="1">Membrane</location>
        <topology evidence="1">Multi-pass membrane protein</topology>
    </subcellularLocation>
</comment>
<accession>A0A6A6UG71</accession>
<dbReference type="AlphaFoldDB" id="A0A6A6UG71"/>
<keyword evidence="3 7" id="KW-0812">Transmembrane</keyword>
<dbReference type="CDD" id="cd12829">
    <property type="entry name" value="Alr1p-like"/>
    <property type="match status" value="1"/>
</dbReference>
<dbReference type="SUPFAM" id="SSF144083">
    <property type="entry name" value="Magnesium transport protein CorA, transmembrane region"/>
    <property type="match status" value="1"/>
</dbReference>
<feature type="region of interest" description="Disordered" evidence="6">
    <location>
        <begin position="112"/>
        <end position="223"/>
    </location>
</feature>
<feature type="compositionally biased region" description="Acidic residues" evidence="6">
    <location>
        <begin position="407"/>
        <end position="416"/>
    </location>
</feature>
<evidence type="ECO:0000313" key="9">
    <source>
        <dbReference type="Proteomes" id="UP000799302"/>
    </source>
</evidence>
<dbReference type="OrthoDB" id="29879at2759"/>
<name>A0A6A6UG71_9PEZI</name>
<sequence>MTSPSRGRSDDRERPPLAAMPPQSLPKRKRKNKKRKGRRQSFVADADAPSHSDQERPPLQPHVDSAPNPRDSIYRLGRGNESSESLNSEALLDHRENGPLQARRQSLHQSLYGSQSRFNPNHGTMSTSRLGRSTTVPDLELQDPSQDERSPLLGSQYWGRRPSPIHGNSQGNNQRFSSVWRHTSRDSSRSGRRRSVDLPRTTSLLAMDFDVNNPPSRPGSPTNGIPADISDSMVHDEPFARDAIIDIDQPMEFSNIDGSPPGVKRRMTLVAEEDVCFPQDILSEIAEEEESNRPETDIGSARPRRRHAKHWPDLRILDAWSVEEMEELAFEGRVRARKVNEPLLVEGRLRPRRVDWHRQVEDAPYRFTYFNEEFESTIHSQTISELLQDGQSFHDLFRPEPTILEDSSSDEDDDDDMSRTLSGGNDLDRKISGAMNRPPSIFRNGKQASTANSSETPTGRGTPTGVKSPPREKIPKYGPRPVFWLDVLCPTDAEMRYLSKTFGIHPLTAEDIMTQEEREKVELFRNYYFVNYRSFEQDQNSEDYMEPVNIYVVVFREGVLSFHFSQTPHPANVRRRIRQLSDYLFLTTDWISYALIDDVTDAYAPLIQKIEEEVDQIDLAILDVANWEEDTPKKHKPRRSIFKKILGGFTSSSRSTEGYTAVSEKDPGAENLGDFQANMLRHVGDCRKKVMSLYRLLGTKADVIKGFAKRCNEQWEVAPRSEIGLYLGDIQDHIVTMTGNLSHYENILSRAHGNYLGQINMRMNERSEKTNDMLNKLTILGTIVLPMNIVTGLFGMNTRVPGEQGEEGDLRWFFGITMGMIMSGILCWFIATRLVKA</sequence>
<feature type="compositionally biased region" description="Basic residues" evidence="6">
    <location>
        <begin position="26"/>
        <end position="39"/>
    </location>
</feature>
<comment type="similarity">
    <text evidence="2">Belongs to the CorA metal ion transporter (MIT) (TC 1.A.35) family.</text>
</comment>
<feature type="region of interest" description="Disordered" evidence="6">
    <location>
        <begin position="1"/>
        <end position="100"/>
    </location>
</feature>
<dbReference type="InterPro" id="IPR002523">
    <property type="entry name" value="MgTranspt_CorA/ZnTranspt_ZntB"/>
</dbReference>
<dbReference type="PANTHER" id="PTHR21535">
    <property type="entry name" value="MAGNESIUM AND COBALT TRANSPORT PROTEIN/MITOCHONDRIAL IMPORT INNER MEMBRANE TRANSLOCASE SUBUNIT TIM8"/>
    <property type="match status" value="1"/>
</dbReference>
<evidence type="ECO:0000256" key="3">
    <source>
        <dbReference type="ARBA" id="ARBA00022692"/>
    </source>
</evidence>
<dbReference type="GO" id="GO:0010961">
    <property type="term" value="P:intracellular magnesium ion homeostasis"/>
    <property type="evidence" value="ECO:0007669"/>
    <property type="project" value="TreeGrafter"/>
</dbReference>
<evidence type="ECO:0000256" key="7">
    <source>
        <dbReference type="SAM" id="Phobius"/>
    </source>
</evidence>
<proteinExistence type="inferred from homology"/>
<dbReference type="Gene3D" id="3.30.460.20">
    <property type="entry name" value="CorA soluble domain-like"/>
    <property type="match status" value="1"/>
</dbReference>
<dbReference type="Gene3D" id="1.20.58.340">
    <property type="entry name" value="Magnesium transport protein CorA, transmembrane region"/>
    <property type="match status" value="2"/>
</dbReference>